<dbReference type="Gene3D" id="3.30.420.10">
    <property type="entry name" value="Ribonuclease H-like superfamily/Ribonuclease H"/>
    <property type="match status" value="1"/>
</dbReference>
<dbReference type="InterPro" id="IPR036388">
    <property type="entry name" value="WH-like_DNA-bd_sf"/>
</dbReference>
<evidence type="ECO:0000259" key="3">
    <source>
        <dbReference type="Pfam" id="PF13358"/>
    </source>
</evidence>
<dbReference type="EMBL" id="LBMM01020889">
    <property type="protein sequence ID" value="KMQ83189.1"/>
    <property type="molecule type" value="Genomic_DNA"/>
</dbReference>
<dbReference type="InterPro" id="IPR052338">
    <property type="entry name" value="Transposase_5"/>
</dbReference>
<comment type="caution">
    <text evidence="4">The sequence shown here is derived from an EMBL/GenBank/DDBJ whole genome shotgun (WGS) entry which is preliminary data.</text>
</comment>
<dbReference type="GO" id="GO:0003677">
    <property type="term" value="F:DNA binding"/>
    <property type="evidence" value="ECO:0007669"/>
    <property type="project" value="InterPro"/>
</dbReference>
<evidence type="ECO:0000313" key="4">
    <source>
        <dbReference type="EMBL" id="KMQ83189.1"/>
    </source>
</evidence>
<reference evidence="4 5" key="1">
    <citation type="submission" date="2015-04" db="EMBL/GenBank/DDBJ databases">
        <title>Lasius niger genome sequencing.</title>
        <authorList>
            <person name="Konorov E.A."/>
            <person name="Nikitin M.A."/>
            <person name="Kirill M.V."/>
            <person name="Chang P."/>
        </authorList>
    </citation>
    <scope>NUCLEOTIDE SEQUENCE [LARGE SCALE GENOMIC DNA]</scope>
    <source>
        <tissue evidence="4">Whole</tissue>
    </source>
</reference>
<dbReference type="InterPro" id="IPR036397">
    <property type="entry name" value="RNaseH_sf"/>
</dbReference>
<evidence type="ECO:0000256" key="1">
    <source>
        <dbReference type="ARBA" id="ARBA00004123"/>
    </source>
</evidence>
<dbReference type="OrthoDB" id="120326at2759"/>
<feature type="domain" description="Tc1-like transposase DDE" evidence="3">
    <location>
        <begin position="152"/>
        <end position="306"/>
    </location>
</feature>
<protein>
    <submittedName>
        <fullName evidence="4">Paired box protein and transposase domain containing protein</fullName>
    </submittedName>
</protein>
<sequence>MAPRKEISVCCRAQVIALREVGLTYRDIAAKLHFSKTGVERIVQKYKETGALVNRSGRGKKKYTTLQEDKQIVLISKRDRRKTASQIREEFNATRSKDSAVSLTLIKDRLNESGLYGRIAAKKPLLRTVNKMKRLNWAKKHRDWTPEKWKTVLFSDESKFELFGGKRRVYVRRMKGERMKLQCLVPTVKHGGGSVMVWGCFGNEKTGDLIKIDGILRKESYHKILMKHALPSGKRLIEGKFVFQQDNDPKHKSKLCINYLRKKEEEGFFECMDWPPQSPDCNPIELLWDELDRSVRKLQPKNSEQLWSYLQTIWKSISTETLQKLIERMPKICRAVIKEKGGYFEESKI</sequence>
<dbReference type="AlphaFoldDB" id="A0A0J7JYS7"/>
<keyword evidence="5" id="KW-1185">Reference proteome</keyword>
<dbReference type="PaxDb" id="67767-A0A0J7JYS7"/>
<dbReference type="PANTHER" id="PTHR23022:SF135">
    <property type="entry name" value="SI:DKEY-77F5.3"/>
    <property type="match status" value="1"/>
</dbReference>
<dbReference type="SUPFAM" id="SSF46689">
    <property type="entry name" value="Homeodomain-like"/>
    <property type="match status" value="1"/>
</dbReference>
<evidence type="ECO:0000313" key="5">
    <source>
        <dbReference type="Proteomes" id="UP000036403"/>
    </source>
</evidence>
<dbReference type="Proteomes" id="UP000036403">
    <property type="component" value="Unassembled WGS sequence"/>
</dbReference>
<dbReference type="InterPro" id="IPR009057">
    <property type="entry name" value="Homeodomain-like_sf"/>
</dbReference>
<dbReference type="Pfam" id="PF13358">
    <property type="entry name" value="DDE_3"/>
    <property type="match status" value="1"/>
</dbReference>
<feature type="domain" description="Transposase Tc1-like" evidence="2">
    <location>
        <begin position="69"/>
        <end position="143"/>
    </location>
</feature>
<proteinExistence type="predicted"/>
<dbReference type="InterPro" id="IPR038717">
    <property type="entry name" value="Tc1-like_DDE_dom"/>
</dbReference>
<evidence type="ECO:0000259" key="2">
    <source>
        <dbReference type="Pfam" id="PF01498"/>
    </source>
</evidence>
<comment type="subcellular location">
    <subcellularLocation>
        <location evidence="1">Nucleus</location>
    </subcellularLocation>
</comment>
<dbReference type="PANTHER" id="PTHR23022">
    <property type="entry name" value="TRANSPOSABLE ELEMENT-RELATED"/>
    <property type="match status" value="1"/>
</dbReference>
<name>A0A0J7JYS7_LASNI</name>
<dbReference type="GO" id="GO:0015074">
    <property type="term" value="P:DNA integration"/>
    <property type="evidence" value="ECO:0007669"/>
    <property type="project" value="InterPro"/>
</dbReference>
<dbReference type="InterPro" id="IPR002492">
    <property type="entry name" value="Transposase_Tc1-like"/>
</dbReference>
<dbReference type="GO" id="GO:0006313">
    <property type="term" value="P:DNA transposition"/>
    <property type="evidence" value="ECO:0007669"/>
    <property type="project" value="InterPro"/>
</dbReference>
<dbReference type="Gene3D" id="1.10.10.10">
    <property type="entry name" value="Winged helix-like DNA-binding domain superfamily/Winged helix DNA-binding domain"/>
    <property type="match status" value="1"/>
</dbReference>
<dbReference type="GO" id="GO:0005634">
    <property type="term" value="C:nucleus"/>
    <property type="evidence" value="ECO:0007669"/>
    <property type="project" value="UniProtKB-SubCell"/>
</dbReference>
<dbReference type="Pfam" id="PF01498">
    <property type="entry name" value="HTH_Tnp_Tc3_2"/>
    <property type="match status" value="1"/>
</dbReference>
<accession>A0A0J7JYS7</accession>
<gene>
    <name evidence="4" type="ORF">RF55_20677</name>
</gene>
<organism evidence="4 5">
    <name type="scientific">Lasius niger</name>
    <name type="common">Black garden ant</name>
    <dbReference type="NCBI Taxonomy" id="67767"/>
    <lineage>
        <taxon>Eukaryota</taxon>
        <taxon>Metazoa</taxon>
        <taxon>Ecdysozoa</taxon>
        <taxon>Arthropoda</taxon>
        <taxon>Hexapoda</taxon>
        <taxon>Insecta</taxon>
        <taxon>Pterygota</taxon>
        <taxon>Neoptera</taxon>
        <taxon>Endopterygota</taxon>
        <taxon>Hymenoptera</taxon>
        <taxon>Apocrita</taxon>
        <taxon>Aculeata</taxon>
        <taxon>Formicoidea</taxon>
        <taxon>Formicidae</taxon>
        <taxon>Formicinae</taxon>
        <taxon>Lasius</taxon>
        <taxon>Lasius</taxon>
    </lineage>
</organism>